<dbReference type="Proteomes" id="UP000000748">
    <property type="component" value="Chromosome"/>
</dbReference>
<accession>B7MSB8</accession>
<keyword evidence="1" id="KW-1133">Transmembrane helix</keyword>
<feature type="transmembrane region" description="Helical" evidence="1">
    <location>
        <begin position="41"/>
        <end position="66"/>
    </location>
</feature>
<sequence>MGGGRCCCVPDAVWAGKTGHCVEIVKGGLSMSDKLITLAKILCVIVGISFSLMLVALFLSMAWMMLSSSGLLG</sequence>
<dbReference type="EMBL" id="CU928162">
    <property type="protein sequence ID" value="CAR07232.1"/>
    <property type="molecule type" value="Genomic_DNA"/>
</dbReference>
<evidence type="ECO:0000313" key="2">
    <source>
        <dbReference type="EMBL" id="CAR07232.1"/>
    </source>
</evidence>
<organism evidence="2 3">
    <name type="scientific">Escherichia coli O81 (strain ED1a)</name>
    <dbReference type="NCBI Taxonomy" id="585397"/>
    <lineage>
        <taxon>Bacteria</taxon>
        <taxon>Pseudomonadati</taxon>
        <taxon>Pseudomonadota</taxon>
        <taxon>Gammaproteobacteria</taxon>
        <taxon>Enterobacterales</taxon>
        <taxon>Enterobacteriaceae</taxon>
        <taxon>Escherichia</taxon>
    </lineage>
</organism>
<evidence type="ECO:0000313" key="3">
    <source>
        <dbReference type="Proteomes" id="UP000000748"/>
    </source>
</evidence>
<reference evidence="3" key="1">
    <citation type="journal article" date="2009" name="PLoS Genet.">
        <title>Organised genome dynamics in the Escherichia coli species results in highly diverse adaptive paths.</title>
        <authorList>
            <person name="Touchon M."/>
            <person name="Hoede C."/>
            <person name="Tenaillon O."/>
            <person name="Barbe V."/>
            <person name="Baeriswyl S."/>
            <person name="Bidet P."/>
            <person name="Bingen E."/>
            <person name="Bonacorsi S."/>
            <person name="Bouchier C."/>
            <person name="Bouvet O."/>
            <person name="Calteau A."/>
            <person name="Chiapello H."/>
            <person name="Clermont O."/>
            <person name="Cruveiller S."/>
            <person name="Danchin A."/>
            <person name="Diard M."/>
            <person name="Dossat C."/>
            <person name="Karoui M.E."/>
            <person name="Frapy E."/>
            <person name="Garry L."/>
            <person name="Ghigo J.M."/>
            <person name="Gilles A.M."/>
            <person name="Johnson J."/>
            <person name="Le Bouguenec C."/>
            <person name="Lescat M."/>
            <person name="Mangenot S."/>
            <person name="Martinez-Jehanne V."/>
            <person name="Matic I."/>
            <person name="Nassif X."/>
            <person name="Oztas S."/>
            <person name="Petit M.A."/>
            <person name="Pichon C."/>
            <person name="Rouy Z."/>
            <person name="Ruf C.S."/>
            <person name="Schneider D."/>
            <person name="Tourret J."/>
            <person name="Vacherie B."/>
            <person name="Vallenet D."/>
            <person name="Medigue C."/>
            <person name="Rocha E.P.C."/>
            <person name="Denamur E."/>
        </authorList>
    </citation>
    <scope>NUCLEOTIDE SEQUENCE [LARGE SCALE GENOMIC DNA]</scope>
    <source>
        <strain evidence="3">ED1a</strain>
    </source>
</reference>
<proteinExistence type="predicted"/>
<evidence type="ECO:0000256" key="1">
    <source>
        <dbReference type="SAM" id="Phobius"/>
    </source>
</evidence>
<name>B7MSB8_ECO81</name>
<dbReference type="HOGENOM" id="CLU_2698779_0_0_6"/>
<protein>
    <submittedName>
        <fullName evidence="2">Uncharacterized protein</fullName>
    </submittedName>
</protein>
<dbReference type="AlphaFoldDB" id="B7MSB8"/>
<dbReference type="KEGG" id="ecq:ECED1_1030"/>
<keyword evidence="1" id="KW-0812">Transmembrane</keyword>
<gene>
    <name evidence="2" type="ordered locus">ECED1_1030</name>
</gene>
<keyword evidence="1" id="KW-0472">Membrane</keyword>